<dbReference type="FunCoup" id="A0A090M6R3">
    <property type="interactions" value="199"/>
</dbReference>
<dbReference type="PROSITE" id="PS50089">
    <property type="entry name" value="ZF_RING_2"/>
    <property type="match status" value="1"/>
</dbReference>
<dbReference type="AlphaFoldDB" id="A0A090M6R3"/>
<keyword evidence="8" id="KW-0539">Nucleus</keyword>
<evidence type="ECO:0000259" key="11">
    <source>
        <dbReference type="PROSITE" id="PS50172"/>
    </source>
</evidence>
<evidence type="ECO:0000256" key="3">
    <source>
        <dbReference type="ARBA" id="ARBA00022737"/>
    </source>
</evidence>
<dbReference type="Proteomes" id="UP000009170">
    <property type="component" value="Unassembled WGS sequence"/>
</dbReference>
<evidence type="ECO:0000313" key="13">
    <source>
        <dbReference type="EMBL" id="CEF97819.1"/>
    </source>
</evidence>
<dbReference type="Pfam" id="PF00533">
    <property type="entry name" value="BRCT"/>
    <property type="match status" value="1"/>
</dbReference>
<dbReference type="Pfam" id="PF13771">
    <property type="entry name" value="zf-HC5HC2H"/>
    <property type="match status" value="1"/>
</dbReference>
<dbReference type="SUPFAM" id="SSF57850">
    <property type="entry name" value="RING/U-box"/>
    <property type="match status" value="1"/>
</dbReference>
<dbReference type="GeneID" id="9833316"/>
<protein>
    <submittedName>
        <fullName evidence="13">Breast cancer type 1 susceptibility protein (BRCA1)</fullName>
    </submittedName>
</protein>
<dbReference type="InterPro" id="IPR036420">
    <property type="entry name" value="BRCT_dom_sf"/>
</dbReference>
<name>A0A090M6R3_OSTTA</name>
<proteinExistence type="predicted"/>
<dbReference type="GO" id="GO:0045944">
    <property type="term" value="P:positive regulation of transcription by RNA polymerase II"/>
    <property type="evidence" value="ECO:0007669"/>
    <property type="project" value="TreeGrafter"/>
</dbReference>
<dbReference type="GO" id="GO:0004842">
    <property type="term" value="F:ubiquitin-protein transferase activity"/>
    <property type="evidence" value="ECO:0007669"/>
    <property type="project" value="TreeGrafter"/>
</dbReference>
<dbReference type="SUPFAM" id="SSF52113">
    <property type="entry name" value="BRCT domain"/>
    <property type="match status" value="1"/>
</dbReference>
<dbReference type="KEGG" id="ota:OT_ostta05g00310"/>
<evidence type="ECO:0000259" key="10">
    <source>
        <dbReference type="PROSITE" id="PS50089"/>
    </source>
</evidence>
<evidence type="ECO:0000256" key="7">
    <source>
        <dbReference type="ARBA" id="ARBA00023204"/>
    </source>
</evidence>
<dbReference type="PROSITE" id="PS51805">
    <property type="entry name" value="EPHD"/>
    <property type="match status" value="1"/>
</dbReference>
<dbReference type="EMBL" id="CAID01000005">
    <property type="protein sequence ID" value="CEF97819.1"/>
    <property type="molecule type" value="Genomic_DNA"/>
</dbReference>
<dbReference type="PANTHER" id="PTHR13763">
    <property type="entry name" value="BREAST CANCER TYPE 1 SUSCEPTIBILITY PROTEIN BRCA1"/>
    <property type="match status" value="1"/>
</dbReference>
<reference evidence="13 14" key="2">
    <citation type="journal article" date="2014" name="BMC Genomics">
        <title>An improved genome of the model marine alga Ostreococcus tauri unfolds by assessing Illumina de novo assemblies.</title>
        <authorList>
            <person name="Blanc-Mathieu R."/>
            <person name="Verhelst B."/>
            <person name="Derelle E."/>
            <person name="Rombauts S."/>
            <person name="Bouget F.Y."/>
            <person name="Carre I."/>
            <person name="Chateau A."/>
            <person name="Eyre-Walker A."/>
            <person name="Grimsley N."/>
            <person name="Moreau H."/>
            <person name="Piegu B."/>
            <person name="Rivals E."/>
            <person name="Schackwitz W."/>
            <person name="Van de Peer Y."/>
            <person name="Piganeau G."/>
        </authorList>
    </citation>
    <scope>NUCLEOTIDE SEQUENCE [LARGE SCALE GENOMIC DNA]</scope>
    <source>
        <strain evidence="14">OTTH 0595 / CCAP 157/2 / RCC745</strain>
    </source>
</reference>
<dbReference type="PROSITE" id="PS00518">
    <property type="entry name" value="ZF_RING_1"/>
    <property type="match status" value="1"/>
</dbReference>
<dbReference type="Pfam" id="PF13920">
    <property type="entry name" value="zf-C3HC4_3"/>
    <property type="match status" value="1"/>
</dbReference>
<dbReference type="InParanoid" id="A0A090M6R3"/>
<evidence type="ECO:0000313" key="14">
    <source>
        <dbReference type="Proteomes" id="UP000009170"/>
    </source>
</evidence>
<evidence type="ECO:0000256" key="8">
    <source>
        <dbReference type="ARBA" id="ARBA00023242"/>
    </source>
</evidence>
<reference evidence="14" key="1">
    <citation type="journal article" date="2006" name="Proc. Natl. Acad. Sci. U.S.A.">
        <title>Genome analysis of the smallest free-living eukaryote Ostreococcus tauri unveils many unique features.</title>
        <authorList>
            <person name="Derelle E."/>
            <person name="Ferraz C."/>
            <person name="Rombauts S."/>
            <person name="Rouze P."/>
            <person name="Worden A.Z."/>
            <person name="Robbens S."/>
            <person name="Partensky F."/>
            <person name="Degroeve S."/>
            <person name="Echeynie S."/>
            <person name="Cooke R."/>
            <person name="Saeys Y."/>
            <person name="Wuyts J."/>
            <person name="Jabbari K."/>
            <person name="Bowler C."/>
            <person name="Panaud O."/>
            <person name="Piegu B."/>
            <person name="Ball S.G."/>
            <person name="Ral J.-P."/>
            <person name="Bouget F.-Y."/>
            <person name="Piganeau G."/>
            <person name="De Baets B."/>
            <person name="Picard A."/>
            <person name="Delseny M."/>
            <person name="Demaille J."/>
            <person name="Van de Peer Y."/>
            <person name="Moreau H."/>
        </authorList>
    </citation>
    <scope>NUCLEOTIDE SEQUENCE [LARGE SCALE GENOMIC DNA]</scope>
    <source>
        <strain evidence="14">OTTH 0595 / CCAP 157/2 / RCC745</strain>
    </source>
</reference>
<dbReference type="GO" id="GO:0008270">
    <property type="term" value="F:zinc ion binding"/>
    <property type="evidence" value="ECO:0007669"/>
    <property type="project" value="UniProtKB-KW"/>
</dbReference>
<dbReference type="InterPro" id="IPR001357">
    <property type="entry name" value="BRCT_dom"/>
</dbReference>
<feature type="domain" description="BRCT" evidence="11">
    <location>
        <begin position="358"/>
        <end position="446"/>
    </location>
</feature>
<dbReference type="STRING" id="70448.A0A090M6R3"/>
<keyword evidence="14" id="KW-1185">Reference proteome</keyword>
<dbReference type="GO" id="GO:0005634">
    <property type="term" value="C:nucleus"/>
    <property type="evidence" value="ECO:0007669"/>
    <property type="project" value="UniProtKB-SubCell"/>
</dbReference>
<accession>A0A090M6R3</accession>
<evidence type="ECO:0000256" key="2">
    <source>
        <dbReference type="ARBA" id="ARBA00022723"/>
    </source>
</evidence>
<dbReference type="RefSeq" id="XP_003079127.2">
    <property type="nucleotide sequence ID" value="XM_003079079.2"/>
</dbReference>
<feature type="domain" description="RING-type" evidence="10">
    <location>
        <begin position="27"/>
        <end position="66"/>
    </location>
</feature>
<evidence type="ECO:0000256" key="4">
    <source>
        <dbReference type="ARBA" id="ARBA00022763"/>
    </source>
</evidence>
<dbReference type="SMART" id="SM00184">
    <property type="entry name" value="RING"/>
    <property type="match status" value="2"/>
</dbReference>
<dbReference type="InterPro" id="IPR031099">
    <property type="entry name" value="BRCA1-associated"/>
</dbReference>
<evidence type="ECO:0000256" key="9">
    <source>
        <dbReference type="PROSITE-ProRule" id="PRU00175"/>
    </source>
</evidence>
<sequence>MSIDGALAAFREHVTTSLKELGDHLACAVCLSLPKTPIKLGCSHYLCDECAKRVFGNKKSTCPTCRTPCTKRESRMDERMKSIVDSFTNVLAAVSGAMGECDELPFGSQIPKEQLELHGAVAQRRTSMSLVKGLRAGMPGESTLRRAVEMIWEDKETERTQGRTKERASTSQACETADAEPIYATWNGPLIDPNAEVEGITCAFCKRGSEVGEAVVAFEEKVSGKKKVEYCHETCAMWAPLTTSAADGSLVNVCKEVHRARRLRCGVCKKTGAPSGCKIGTCRQSFHIWCARLQHGTTFDEQGFSVTCPVHSITPTTPSAKRSSQAPFLSTSAKHRRLGSIGPSDTSYEMVALTKPSIAGSFLNDEEKKTIEKFCAKFDCEFEQSVSDRTTHVVMSKSKINADRCLKKRSDKFFGGLTRGCWIVSSTWLQASLKENRIVDAEDHEVLGDTRGNQGGPRRARLNKGVKIFSDTHLIYLGKVQSQQQLETSMQLARVDGAIVTRIEDAKISSDELSEVLNLNDTSRVVVVVNEEQSNKAARARYAEEFIPFAKRLSKAAEAIVTHDFVLDSVCRREVMDLGDRSIEALESA</sequence>
<dbReference type="OrthoDB" id="550986at2759"/>
<keyword evidence="7" id="KW-0234">DNA repair</keyword>
<dbReference type="Gene3D" id="3.40.50.10190">
    <property type="entry name" value="BRCT domain"/>
    <property type="match status" value="1"/>
</dbReference>
<keyword evidence="4" id="KW-0227">DNA damage</keyword>
<evidence type="ECO:0000256" key="1">
    <source>
        <dbReference type="ARBA" id="ARBA00004123"/>
    </source>
</evidence>
<feature type="domain" description="PHD-type" evidence="12">
    <location>
        <begin position="199"/>
        <end position="312"/>
    </location>
</feature>
<dbReference type="PROSITE" id="PS50172">
    <property type="entry name" value="BRCT"/>
    <property type="match status" value="1"/>
</dbReference>
<dbReference type="InterPro" id="IPR001841">
    <property type="entry name" value="Znf_RING"/>
</dbReference>
<dbReference type="InterPro" id="IPR034732">
    <property type="entry name" value="EPHD"/>
</dbReference>
<dbReference type="InterPro" id="IPR013083">
    <property type="entry name" value="Znf_RING/FYVE/PHD"/>
</dbReference>
<dbReference type="SMART" id="SM00249">
    <property type="entry name" value="PHD"/>
    <property type="match status" value="1"/>
</dbReference>
<evidence type="ECO:0000256" key="6">
    <source>
        <dbReference type="ARBA" id="ARBA00022833"/>
    </source>
</evidence>
<evidence type="ECO:0000259" key="12">
    <source>
        <dbReference type="PROSITE" id="PS51805"/>
    </source>
</evidence>
<keyword evidence="5 9" id="KW-0863">Zinc-finger</keyword>
<dbReference type="CDD" id="cd15571">
    <property type="entry name" value="ePHD"/>
    <property type="match status" value="1"/>
</dbReference>
<comment type="caution">
    <text evidence="13">The sequence shown here is derived from an EMBL/GenBank/DDBJ whole genome shotgun (WGS) entry which is preliminary data.</text>
</comment>
<dbReference type="PANTHER" id="PTHR13763:SF0">
    <property type="entry name" value="BREAST CANCER TYPE 1 SUSCEPTIBILITY PROTEIN"/>
    <property type="match status" value="1"/>
</dbReference>
<dbReference type="Gene3D" id="3.30.40.10">
    <property type="entry name" value="Zinc/RING finger domain, C3HC4 (zinc finger)"/>
    <property type="match status" value="2"/>
</dbReference>
<dbReference type="InterPro" id="IPR001965">
    <property type="entry name" value="Znf_PHD"/>
</dbReference>
<comment type="subcellular location">
    <subcellularLocation>
        <location evidence="1">Nucleus</location>
    </subcellularLocation>
</comment>
<dbReference type="GO" id="GO:0000724">
    <property type="term" value="P:double-strand break repair via homologous recombination"/>
    <property type="evidence" value="ECO:0007669"/>
    <property type="project" value="TreeGrafter"/>
</dbReference>
<keyword evidence="6" id="KW-0862">Zinc</keyword>
<evidence type="ECO:0000256" key="5">
    <source>
        <dbReference type="ARBA" id="ARBA00022771"/>
    </source>
</evidence>
<keyword evidence="3" id="KW-0677">Repeat</keyword>
<keyword evidence="2" id="KW-0479">Metal-binding</keyword>
<gene>
    <name evidence="13" type="ORF">OT_ostta05g00310</name>
</gene>
<dbReference type="InterPro" id="IPR017907">
    <property type="entry name" value="Znf_RING_CS"/>
</dbReference>
<organism evidence="13 14">
    <name type="scientific">Ostreococcus tauri</name>
    <name type="common">Marine green alga</name>
    <dbReference type="NCBI Taxonomy" id="70448"/>
    <lineage>
        <taxon>Eukaryota</taxon>
        <taxon>Viridiplantae</taxon>
        <taxon>Chlorophyta</taxon>
        <taxon>Mamiellophyceae</taxon>
        <taxon>Mamiellales</taxon>
        <taxon>Bathycoccaceae</taxon>
        <taxon>Ostreococcus</taxon>
    </lineage>
</organism>